<feature type="region of interest" description="Disordered" evidence="4">
    <location>
        <begin position="304"/>
        <end position="323"/>
    </location>
</feature>
<evidence type="ECO:0000256" key="4">
    <source>
        <dbReference type="SAM" id="MobiDB-lite"/>
    </source>
</evidence>
<keyword evidence="3" id="KW-0804">Transcription</keyword>
<dbReference type="PROSITE" id="PS01124">
    <property type="entry name" value="HTH_ARAC_FAMILY_2"/>
    <property type="match status" value="1"/>
</dbReference>
<dbReference type="GO" id="GO:0043565">
    <property type="term" value="F:sequence-specific DNA binding"/>
    <property type="evidence" value="ECO:0007669"/>
    <property type="project" value="InterPro"/>
</dbReference>
<sequence length="323" mass="35192">MTTRPTETWDTRGLSSAARVESWHDALAETHLRFDVAVPQPARATFEAELTRRRFGELALVDCAVDPCSGHRGRRELAVDPGWAGVLVVGAGRERVSQAGREMLLGPGDCVVWDGDLAADFEVLEPLRKRTLLLPRERILGLGGSIPVHIPAGSAHSRLLAGYLDMLSRELDHLDGPACAAAANAALELMRAVVAPRSGGDLRAVLLPQIHRWIEARLHDPRLNPREIAGAHAISVRTLHALFASTDESVGGFIKRRRLERARAELLELPGAAVTHVALRWGFPNAAHFSRCFRAEFAVSPRELRRQAAPTAVPSTPTPEGPR</sequence>
<evidence type="ECO:0000256" key="1">
    <source>
        <dbReference type="ARBA" id="ARBA00023015"/>
    </source>
</evidence>
<protein>
    <submittedName>
        <fullName evidence="6">Transcriptional activator NphR</fullName>
    </submittedName>
</protein>
<dbReference type="InterPro" id="IPR018060">
    <property type="entry name" value="HTH_AraC"/>
</dbReference>
<dbReference type="InterPro" id="IPR035418">
    <property type="entry name" value="AraC-bd_2"/>
</dbReference>
<dbReference type="InterPro" id="IPR050204">
    <property type="entry name" value="AraC_XylS_family_regulators"/>
</dbReference>
<dbReference type="GO" id="GO:0003700">
    <property type="term" value="F:DNA-binding transcription factor activity"/>
    <property type="evidence" value="ECO:0007669"/>
    <property type="project" value="InterPro"/>
</dbReference>
<dbReference type="EMBL" id="CP114014">
    <property type="protein sequence ID" value="XAY04156.1"/>
    <property type="molecule type" value="Genomic_DNA"/>
</dbReference>
<evidence type="ECO:0000256" key="3">
    <source>
        <dbReference type="ARBA" id="ARBA00023163"/>
    </source>
</evidence>
<dbReference type="PANTHER" id="PTHR46796:SF6">
    <property type="entry name" value="ARAC SUBFAMILY"/>
    <property type="match status" value="1"/>
</dbReference>
<dbReference type="KEGG" id="parq:DSM112329_00986"/>
<proteinExistence type="predicted"/>
<dbReference type="PANTHER" id="PTHR46796">
    <property type="entry name" value="HTH-TYPE TRANSCRIPTIONAL ACTIVATOR RHAS-RELATED"/>
    <property type="match status" value="1"/>
</dbReference>
<dbReference type="Pfam" id="PF14525">
    <property type="entry name" value="AraC_binding_2"/>
    <property type="match status" value="1"/>
</dbReference>
<dbReference type="RefSeq" id="WP_354700700.1">
    <property type="nucleotide sequence ID" value="NZ_CP114014.1"/>
</dbReference>
<name>A0AAU7AR90_9ACTN</name>
<evidence type="ECO:0000313" key="6">
    <source>
        <dbReference type="EMBL" id="XAY04156.1"/>
    </source>
</evidence>
<reference evidence="6" key="1">
    <citation type="submission" date="2022-12" db="EMBL/GenBank/DDBJ databases">
        <title>Paraconexibacter alkalitolerans sp. nov. and Baekduia alba sp. nov., isolated from soil and emended description of the genera Paraconexibacter (Chun et al., 2020) and Baekduia (An et al., 2020).</title>
        <authorList>
            <person name="Vieira S."/>
            <person name="Huber K.J."/>
            <person name="Geppert A."/>
            <person name="Wolf J."/>
            <person name="Neumann-Schaal M."/>
            <person name="Muesken M."/>
            <person name="Overmann J."/>
        </authorList>
    </citation>
    <scope>NUCLEOTIDE SEQUENCE</scope>
    <source>
        <strain evidence="6">AEG42_29</strain>
    </source>
</reference>
<gene>
    <name evidence="6" type="primary">nphR</name>
    <name evidence="6" type="ORF">DSM112329_00986</name>
</gene>
<evidence type="ECO:0000256" key="2">
    <source>
        <dbReference type="ARBA" id="ARBA00023125"/>
    </source>
</evidence>
<keyword evidence="1" id="KW-0805">Transcription regulation</keyword>
<evidence type="ECO:0000259" key="5">
    <source>
        <dbReference type="PROSITE" id="PS01124"/>
    </source>
</evidence>
<dbReference type="Pfam" id="PF12833">
    <property type="entry name" value="HTH_18"/>
    <property type="match status" value="1"/>
</dbReference>
<keyword evidence="2" id="KW-0238">DNA-binding</keyword>
<accession>A0AAU7AR90</accession>
<dbReference type="SUPFAM" id="SSF46689">
    <property type="entry name" value="Homeodomain-like"/>
    <property type="match status" value="1"/>
</dbReference>
<dbReference type="Gene3D" id="1.10.10.60">
    <property type="entry name" value="Homeodomain-like"/>
    <property type="match status" value="1"/>
</dbReference>
<dbReference type="AlphaFoldDB" id="A0AAU7AR90"/>
<dbReference type="InterPro" id="IPR009057">
    <property type="entry name" value="Homeodomain-like_sf"/>
</dbReference>
<feature type="domain" description="HTH araC/xylS-type" evidence="5">
    <location>
        <begin position="208"/>
        <end position="307"/>
    </location>
</feature>
<dbReference type="SMART" id="SM00342">
    <property type="entry name" value="HTH_ARAC"/>
    <property type="match status" value="1"/>
</dbReference>
<organism evidence="6">
    <name type="scientific">Paraconexibacter sp. AEG42_29</name>
    <dbReference type="NCBI Taxonomy" id="2997339"/>
    <lineage>
        <taxon>Bacteria</taxon>
        <taxon>Bacillati</taxon>
        <taxon>Actinomycetota</taxon>
        <taxon>Thermoleophilia</taxon>
        <taxon>Solirubrobacterales</taxon>
        <taxon>Paraconexibacteraceae</taxon>
        <taxon>Paraconexibacter</taxon>
    </lineage>
</organism>